<name>X1TE92_9ZZZZ</name>
<reference evidence="1" key="1">
    <citation type="journal article" date="2014" name="Front. Microbiol.">
        <title>High frequency of phylogenetically diverse reductive dehalogenase-homologous genes in deep subseafloor sedimentary metagenomes.</title>
        <authorList>
            <person name="Kawai M."/>
            <person name="Futagami T."/>
            <person name="Toyoda A."/>
            <person name="Takaki Y."/>
            <person name="Nishi S."/>
            <person name="Hori S."/>
            <person name="Arai W."/>
            <person name="Tsubouchi T."/>
            <person name="Morono Y."/>
            <person name="Uchiyama I."/>
            <person name="Ito T."/>
            <person name="Fujiyama A."/>
            <person name="Inagaki F."/>
            <person name="Takami H."/>
        </authorList>
    </citation>
    <scope>NUCLEOTIDE SEQUENCE</scope>
    <source>
        <strain evidence="1">Expedition CK06-06</strain>
    </source>
</reference>
<proteinExistence type="predicted"/>
<protein>
    <submittedName>
        <fullName evidence="1">Uncharacterized protein</fullName>
    </submittedName>
</protein>
<organism evidence="1">
    <name type="scientific">marine sediment metagenome</name>
    <dbReference type="NCBI Taxonomy" id="412755"/>
    <lineage>
        <taxon>unclassified sequences</taxon>
        <taxon>metagenomes</taxon>
        <taxon>ecological metagenomes</taxon>
    </lineage>
</organism>
<evidence type="ECO:0000313" key="1">
    <source>
        <dbReference type="EMBL" id="GAI89681.1"/>
    </source>
</evidence>
<dbReference type="EMBL" id="BARW01017620">
    <property type="protein sequence ID" value="GAI89681.1"/>
    <property type="molecule type" value="Genomic_DNA"/>
</dbReference>
<dbReference type="AlphaFoldDB" id="X1TE92"/>
<comment type="caution">
    <text evidence="1">The sequence shown here is derived from an EMBL/GenBank/DDBJ whole genome shotgun (WGS) entry which is preliminary data.</text>
</comment>
<gene>
    <name evidence="1" type="ORF">S12H4_30388</name>
</gene>
<feature type="non-terminal residue" evidence="1">
    <location>
        <position position="32"/>
    </location>
</feature>
<accession>X1TE92</accession>
<sequence>MVFMETGDIFATKGRGVVGWLSKKLFEPETDR</sequence>